<reference evidence="2" key="1">
    <citation type="journal article" date="2014" name="Int. J. Syst. Evol. Microbiol.">
        <title>Complete genome sequence of Corynebacterium casei LMG S-19264T (=DSM 44701T), isolated from a smear-ripened cheese.</title>
        <authorList>
            <consortium name="US DOE Joint Genome Institute (JGI-PGF)"/>
            <person name="Walter F."/>
            <person name="Albersmeier A."/>
            <person name="Kalinowski J."/>
            <person name="Ruckert C."/>
        </authorList>
    </citation>
    <scope>NUCLEOTIDE SEQUENCE</scope>
    <source>
        <strain evidence="2">CGMCC 4.7403</strain>
    </source>
</reference>
<protein>
    <submittedName>
        <fullName evidence="2">Uncharacterized protein</fullName>
    </submittedName>
</protein>
<comment type="caution">
    <text evidence="2">The sequence shown here is derived from an EMBL/GenBank/DDBJ whole genome shotgun (WGS) entry which is preliminary data.</text>
</comment>
<evidence type="ECO:0000256" key="1">
    <source>
        <dbReference type="SAM" id="MobiDB-lite"/>
    </source>
</evidence>
<gene>
    <name evidence="2" type="ORF">GCM10017771_03510</name>
</gene>
<sequence length="117" mass="12056">MEVVPRIQSAEETVTQGRAPHGLARRRELPGQIGELAQPAQPPPAADSSPRTHSRYGNRSRSGAAAGDATTRPTPAPSISAGSRPLGSRGHSPTGRSSTMPQMTPGTTEGRPGSARA</sequence>
<dbReference type="Proteomes" id="UP000603227">
    <property type="component" value="Unassembled WGS sequence"/>
</dbReference>
<feature type="region of interest" description="Disordered" evidence="1">
    <location>
        <begin position="1"/>
        <end position="117"/>
    </location>
</feature>
<accession>A0A919GCK2</accession>
<evidence type="ECO:0000313" key="2">
    <source>
        <dbReference type="EMBL" id="GHH81479.1"/>
    </source>
</evidence>
<proteinExistence type="predicted"/>
<name>A0A919GCK2_9ACTN</name>
<dbReference type="AlphaFoldDB" id="A0A919GCK2"/>
<dbReference type="EMBL" id="BNAT01000001">
    <property type="protein sequence ID" value="GHH81479.1"/>
    <property type="molecule type" value="Genomic_DNA"/>
</dbReference>
<reference evidence="2" key="2">
    <citation type="submission" date="2020-09" db="EMBL/GenBank/DDBJ databases">
        <authorList>
            <person name="Sun Q."/>
            <person name="Zhou Y."/>
        </authorList>
    </citation>
    <scope>NUCLEOTIDE SEQUENCE</scope>
    <source>
        <strain evidence="2">CGMCC 4.7403</strain>
    </source>
</reference>
<organism evidence="2 3">
    <name type="scientific">Streptomyces capitiformicae</name>
    <dbReference type="NCBI Taxonomy" id="2014920"/>
    <lineage>
        <taxon>Bacteria</taxon>
        <taxon>Bacillati</taxon>
        <taxon>Actinomycetota</taxon>
        <taxon>Actinomycetes</taxon>
        <taxon>Kitasatosporales</taxon>
        <taxon>Streptomycetaceae</taxon>
        <taxon>Streptomyces</taxon>
    </lineage>
</organism>
<keyword evidence="3" id="KW-1185">Reference proteome</keyword>
<feature type="compositionally biased region" description="Polar residues" evidence="1">
    <location>
        <begin position="94"/>
        <end position="107"/>
    </location>
</feature>
<evidence type="ECO:0000313" key="3">
    <source>
        <dbReference type="Proteomes" id="UP000603227"/>
    </source>
</evidence>